<feature type="compositionally biased region" description="Basic and acidic residues" evidence="1">
    <location>
        <begin position="1"/>
        <end position="15"/>
    </location>
</feature>
<dbReference type="Proteomes" id="UP000035642">
    <property type="component" value="Unassembled WGS sequence"/>
</dbReference>
<evidence type="ECO:0000256" key="1">
    <source>
        <dbReference type="SAM" id="MobiDB-lite"/>
    </source>
</evidence>
<feature type="region of interest" description="Disordered" evidence="1">
    <location>
        <begin position="1"/>
        <end position="84"/>
    </location>
</feature>
<reference evidence="3" key="2">
    <citation type="submission" date="2017-02" db="UniProtKB">
        <authorList>
            <consortium name="WormBaseParasite"/>
        </authorList>
    </citation>
    <scope>IDENTIFICATION</scope>
</reference>
<protein>
    <submittedName>
        <fullName evidence="3">Uncharacterized protein</fullName>
    </submittedName>
</protein>
<organism evidence="2 3">
    <name type="scientific">Angiostrongylus cantonensis</name>
    <name type="common">Rat lungworm</name>
    <dbReference type="NCBI Taxonomy" id="6313"/>
    <lineage>
        <taxon>Eukaryota</taxon>
        <taxon>Metazoa</taxon>
        <taxon>Ecdysozoa</taxon>
        <taxon>Nematoda</taxon>
        <taxon>Chromadorea</taxon>
        <taxon>Rhabditida</taxon>
        <taxon>Rhabditina</taxon>
        <taxon>Rhabditomorpha</taxon>
        <taxon>Strongyloidea</taxon>
        <taxon>Metastrongylidae</taxon>
        <taxon>Angiostrongylus</taxon>
    </lineage>
</organism>
<dbReference type="AlphaFoldDB" id="A0A0K0DCE7"/>
<evidence type="ECO:0000313" key="2">
    <source>
        <dbReference type="Proteomes" id="UP000035642"/>
    </source>
</evidence>
<name>A0A0K0DCE7_ANGCA</name>
<evidence type="ECO:0000313" key="3">
    <source>
        <dbReference type="WBParaSite" id="ACAC_0000823101-mRNA-1"/>
    </source>
</evidence>
<sequence length="113" mass="12547">METNRGKDGSGERDSGPLAAQQKMKTSTESQAVSKRKCGSGARQKHHHVLSELLPLERRLREKDGDEKEKTLKGSRQPEEEMRPNMLCLTDVLATRACFGSGETNDKHRTIAG</sequence>
<proteinExistence type="predicted"/>
<dbReference type="WBParaSite" id="ACAC_0000823101-mRNA-1">
    <property type="protein sequence ID" value="ACAC_0000823101-mRNA-1"/>
    <property type="gene ID" value="ACAC_0000823101"/>
</dbReference>
<feature type="compositionally biased region" description="Basic and acidic residues" evidence="1">
    <location>
        <begin position="55"/>
        <end position="83"/>
    </location>
</feature>
<accession>A0A0K0DCE7</accession>
<keyword evidence="2" id="KW-1185">Reference proteome</keyword>
<reference evidence="2" key="1">
    <citation type="submission" date="2012-09" db="EMBL/GenBank/DDBJ databases">
        <authorList>
            <person name="Martin A.A."/>
        </authorList>
    </citation>
    <scope>NUCLEOTIDE SEQUENCE</scope>
</reference>
<feature type="compositionally biased region" description="Polar residues" evidence="1">
    <location>
        <begin position="23"/>
        <end position="33"/>
    </location>
</feature>
<feature type="compositionally biased region" description="Basic residues" evidence="1">
    <location>
        <begin position="34"/>
        <end position="48"/>
    </location>
</feature>